<dbReference type="PANTHER" id="PTHR34853:SF1">
    <property type="entry name" value="LIPASE 5"/>
    <property type="match status" value="1"/>
</dbReference>
<dbReference type="Proteomes" id="UP001049518">
    <property type="component" value="Chromosome"/>
</dbReference>
<evidence type="ECO:0000313" key="2">
    <source>
        <dbReference type="EMBL" id="QXJ22217.1"/>
    </source>
</evidence>
<dbReference type="InterPro" id="IPR005152">
    <property type="entry name" value="Lipase_secreted"/>
</dbReference>
<dbReference type="EMBL" id="CP059572">
    <property type="protein sequence ID" value="QXJ22217.1"/>
    <property type="molecule type" value="Genomic_DNA"/>
</dbReference>
<sequence>MGTMSLRRSTAALLGTGIALGLAATASSASAGTAAGVARPETAPPRGTVVSADRVARMSAGEVRRYLAGDDPALARPGPRFGVDTYRVVYRTVTPQGTPATAAGVVTLPAGHGGVRAVSFAHGTHLARNIAGSVDAEGQSRVAATFYAGAGYAGVAPDYLGLGLGPGPHPYMHAATEAAASLDLLRAARRVASSHRRRLERGVLVTGFSQGGHAAMALGRELQRGADPYLRPAALAPVSGPFDLRDAQLPASLDEDGGLDPKASVFYLSYLFVSWNRLFHLYDSPSEVFRAPYDTSVPALFDGRHADEDVITRLPARVRDLLTPRYVHWLLHPTGPMARALRSADGTCQWRPRVPVRLFAAAGDEQVAFANTTSCLRELRARGARPSVTDYGMGTGHFRSMYRGIPDTLRWFGTLE</sequence>
<protein>
    <submittedName>
        <fullName evidence="2">Lipase</fullName>
    </submittedName>
</protein>
<organism evidence="2 3">
    <name type="scientific">Actinomadura graeca</name>
    <dbReference type="NCBI Taxonomy" id="2750812"/>
    <lineage>
        <taxon>Bacteria</taxon>
        <taxon>Bacillati</taxon>
        <taxon>Actinomycetota</taxon>
        <taxon>Actinomycetes</taxon>
        <taxon>Streptosporangiales</taxon>
        <taxon>Thermomonosporaceae</taxon>
        <taxon>Actinomadura</taxon>
    </lineage>
</organism>
<keyword evidence="1" id="KW-0732">Signal</keyword>
<dbReference type="PANTHER" id="PTHR34853">
    <property type="match status" value="1"/>
</dbReference>
<evidence type="ECO:0000256" key="1">
    <source>
        <dbReference type="SAM" id="SignalP"/>
    </source>
</evidence>
<name>A0ABX8QU00_9ACTN</name>
<dbReference type="InterPro" id="IPR029058">
    <property type="entry name" value="AB_hydrolase_fold"/>
</dbReference>
<feature type="chain" id="PRO_5046838358" evidence="1">
    <location>
        <begin position="32"/>
        <end position="416"/>
    </location>
</feature>
<dbReference type="Gene3D" id="3.40.50.1820">
    <property type="entry name" value="alpha/beta hydrolase"/>
    <property type="match status" value="1"/>
</dbReference>
<dbReference type="RefSeq" id="WP_231335427.1">
    <property type="nucleotide sequence ID" value="NZ_CP059572.1"/>
</dbReference>
<proteinExistence type="predicted"/>
<dbReference type="Gene3D" id="1.10.260.160">
    <property type="match status" value="1"/>
</dbReference>
<evidence type="ECO:0000313" key="3">
    <source>
        <dbReference type="Proteomes" id="UP001049518"/>
    </source>
</evidence>
<keyword evidence="3" id="KW-1185">Reference proteome</keyword>
<dbReference type="SUPFAM" id="SSF53474">
    <property type="entry name" value="alpha/beta-Hydrolases"/>
    <property type="match status" value="1"/>
</dbReference>
<gene>
    <name evidence="2" type="ORF">AGRA3207_003183</name>
</gene>
<dbReference type="PIRSF" id="PIRSF029171">
    <property type="entry name" value="Esterase_LipA"/>
    <property type="match status" value="1"/>
</dbReference>
<feature type="signal peptide" evidence="1">
    <location>
        <begin position="1"/>
        <end position="31"/>
    </location>
</feature>
<reference evidence="2" key="1">
    <citation type="submission" date="2020-07" db="EMBL/GenBank/DDBJ databases">
        <authorList>
            <person name="Tarantini F.S."/>
            <person name="Hong K.W."/>
            <person name="Chan K.G."/>
        </authorList>
    </citation>
    <scope>NUCLEOTIDE SEQUENCE</scope>
    <source>
        <strain evidence="2">32-07</strain>
    </source>
</reference>
<accession>A0ABX8QU00</accession>